<sequence>MSQQQVLLNFAQQHLELFHSACPFRPIFGGNKLHIEKLENHHEEPTPREEKWELFDDGFLREEETQHLCIDEESQEDVYEPRPPEISIVKPPMIKSDYVYKDPMWLAPPPPSLTPFI</sequence>
<protein>
    <submittedName>
        <fullName evidence="1">Uncharacterized protein</fullName>
    </submittedName>
</protein>
<evidence type="ECO:0000313" key="2">
    <source>
        <dbReference type="Proteomes" id="UP001187192"/>
    </source>
</evidence>
<reference evidence="1" key="1">
    <citation type="submission" date="2023-07" db="EMBL/GenBank/DDBJ databases">
        <title>draft genome sequence of fig (Ficus carica).</title>
        <authorList>
            <person name="Takahashi T."/>
            <person name="Nishimura K."/>
        </authorList>
    </citation>
    <scope>NUCLEOTIDE SEQUENCE</scope>
</reference>
<keyword evidence="2" id="KW-1185">Reference proteome</keyword>
<dbReference type="AlphaFoldDB" id="A0AA88D7R8"/>
<gene>
    <name evidence="1" type="ORF">TIFTF001_015303</name>
</gene>
<dbReference type="Proteomes" id="UP001187192">
    <property type="component" value="Unassembled WGS sequence"/>
</dbReference>
<accession>A0AA88D7R8</accession>
<name>A0AA88D7R8_FICCA</name>
<proteinExistence type="predicted"/>
<evidence type="ECO:0000313" key="1">
    <source>
        <dbReference type="EMBL" id="GMN46121.1"/>
    </source>
</evidence>
<organism evidence="1 2">
    <name type="scientific">Ficus carica</name>
    <name type="common">Common fig</name>
    <dbReference type="NCBI Taxonomy" id="3494"/>
    <lineage>
        <taxon>Eukaryota</taxon>
        <taxon>Viridiplantae</taxon>
        <taxon>Streptophyta</taxon>
        <taxon>Embryophyta</taxon>
        <taxon>Tracheophyta</taxon>
        <taxon>Spermatophyta</taxon>
        <taxon>Magnoliopsida</taxon>
        <taxon>eudicotyledons</taxon>
        <taxon>Gunneridae</taxon>
        <taxon>Pentapetalae</taxon>
        <taxon>rosids</taxon>
        <taxon>fabids</taxon>
        <taxon>Rosales</taxon>
        <taxon>Moraceae</taxon>
        <taxon>Ficeae</taxon>
        <taxon>Ficus</taxon>
    </lineage>
</organism>
<dbReference type="EMBL" id="BTGU01000022">
    <property type="protein sequence ID" value="GMN46121.1"/>
    <property type="molecule type" value="Genomic_DNA"/>
</dbReference>
<comment type="caution">
    <text evidence="1">The sequence shown here is derived from an EMBL/GenBank/DDBJ whole genome shotgun (WGS) entry which is preliminary data.</text>
</comment>